<dbReference type="AlphaFoldDB" id="A0AAV4RVR7"/>
<sequence>MCLRQLGFRHVCGALQGDSRNGRLSAEGGKKKLDFYTERHLFWSSSRAVFRCKRTSSQLAAKSPHNLHMWQVDRKVGRSVELCAALHIPHLVESLQASE</sequence>
<protein>
    <submittedName>
        <fullName evidence="1">Uncharacterized protein</fullName>
    </submittedName>
</protein>
<evidence type="ECO:0000313" key="2">
    <source>
        <dbReference type="Proteomes" id="UP001054945"/>
    </source>
</evidence>
<accession>A0AAV4RVR7</accession>
<proteinExistence type="predicted"/>
<comment type="caution">
    <text evidence="1">The sequence shown here is derived from an EMBL/GenBank/DDBJ whole genome shotgun (WGS) entry which is preliminary data.</text>
</comment>
<dbReference type="EMBL" id="BPLR01008413">
    <property type="protein sequence ID" value="GIY24476.1"/>
    <property type="molecule type" value="Genomic_DNA"/>
</dbReference>
<keyword evidence="2" id="KW-1185">Reference proteome</keyword>
<gene>
    <name evidence="1" type="ORF">CEXT_421481</name>
</gene>
<evidence type="ECO:0000313" key="1">
    <source>
        <dbReference type="EMBL" id="GIY24476.1"/>
    </source>
</evidence>
<organism evidence="1 2">
    <name type="scientific">Caerostris extrusa</name>
    <name type="common">Bark spider</name>
    <name type="synonym">Caerostris bankana</name>
    <dbReference type="NCBI Taxonomy" id="172846"/>
    <lineage>
        <taxon>Eukaryota</taxon>
        <taxon>Metazoa</taxon>
        <taxon>Ecdysozoa</taxon>
        <taxon>Arthropoda</taxon>
        <taxon>Chelicerata</taxon>
        <taxon>Arachnida</taxon>
        <taxon>Araneae</taxon>
        <taxon>Araneomorphae</taxon>
        <taxon>Entelegynae</taxon>
        <taxon>Araneoidea</taxon>
        <taxon>Araneidae</taxon>
        <taxon>Caerostris</taxon>
    </lineage>
</organism>
<reference evidence="1 2" key="1">
    <citation type="submission" date="2021-06" db="EMBL/GenBank/DDBJ databases">
        <title>Caerostris extrusa draft genome.</title>
        <authorList>
            <person name="Kono N."/>
            <person name="Arakawa K."/>
        </authorList>
    </citation>
    <scope>NUCLEOTIDE SEQUENCE [LARGE SCALE GENOMIC DNA]</scope>
</reference>
<name>A0AAV4RVR7_CAEEX</name>
<dbReference type="Proteomes" id="UP001054945">
    <property type="component" value="Unassembled WGS sequence"/>
</dbReference>